<gene>
    <name evidence="1" type="ORF">AVEN_125949_1</name>
</gene>
<comment type="caution">
    <text evidence="1">The sequence shown here is derived from an EMBL/GenBank/DDBJ whole genome shotgun (WGS) entry which is preliminary data.</text>
</comment>
<protein>
    <submittedName>
        <fullName evidence="1">Uncharacterized protein</fullName>
    </submittedName>
</protein>
<reference evidence="1 2" key="1">
    <citation type="journal article" date="2019" name="Sci. Rep.">
        <title>Orb-weaving spider Araneus ventricosus genome elucidates the spidroin gene catalogue.</title>
        <authorList>
            <person name="Kono N."/>
            <person name="Nakamura H."/>
            <person name="Ohtoshi R."/>
            <person name="Moran D.A.P."/>
            <person name="Shinohara A."/>
            <person name="Yoshida Y."/>
            <person name="Fujiwara M."/>
            <person name="Mori M."/>
            <person name="Tomita M."/>
            <person name="Arakawa K."/>
        </authorList>
    </citation>
    <scope>NUCLEOTIDE SEQUENCE [LARGE SCALE GENOMIC DNA]</scope>
</reference>
<dbReference type="Proteomes" id="UP000499080">
    <property type="component" value="Unassembled WGS sequence"/>
</dbReference>
<evidence type="ECO:0000313" key="1">
    <source>
        <dbReference type="EMBL" id="GBN78240.1"/>
    </source>
</evidence>
<name>A0A4Y2RTD8_ARAVE</name>
<proteinExistence type="predicted"/>
<keyword evidence="2" id="KW-1185">Reference proteome</keyword>
<accession>A0A4Y2RTD8</accession>
<dbReference type="EMBL" id="BGPR01018092">
    <property type="protein sequence ID" value="GBN78240.1"/>
    <property type="molecule type" value="Genomic_DNA"/>
</dbReference>
<dbReference type="AlphaFoldDB" id="A0A4Y2RTD8"/>
<organism evidence="1 2">
    <name type="scientific">Araneus ventricosus</name>
    <name type="common">Orbweaver spider</name>
    <name type="synonym">Epeira ventricosa</name>
    <dbReference type="NCBI Taxonomy" id="182803"/>
    <lineage>
        <taxon>Eukaryota</taxon>
        <taxon>Metazoa</taxon>
        <taxon>Ecdysozoa</taxon>
        <taxon>Arthropoda</taxon>
        <taxon>Chelicerata</taxon>
        <taxon>Arachnida</taxon>
        <taxon>Araneae</taxon>
        <taxon>Araneomorphae</taxon>
        <taxon>Entelegynae</taxon>
        <taxon>Araneoidea</taxon>
        <taxon>Araneidae</taxon>
        <taxon>Araneus</taxon>
    </lineage>
</organism>
<sequence>MALVSIVYRRSNRRFISSFGLAKQNQRRSNRRFISSVFGLRKKPTSFYLDLWSCETNQRQIFLSRLWSSMKQNQRRFISSFGLAKQNQSSFSRFYLVFWSCRNIKTNVESCSNKPSVTRVLSRLFGLAEQRNKTNVVQTVVLSRLLVLRNKTNVVHTSRTASSSLLF</sequence>
<evidence type="ECO:0000313" key="2">
    <source>
        <dbReference type="Proteomes" id="UP000499080"/>
    </source>
</evidence>